<dbReference type="Proteomes" id="UP001500443">
    <property type="component" value="Unassembled WGS sequence"/>
</dbReference>
<keyword evidence="3" id="KW-1185">Reference proteome</keyword>
<protein>
    <submittedName>
        <fullName evidence="2">Uncharacterized protein</fullName>
    </submittedName>
</protein>
<evidence type="ECO:0000256" key="1">
    <source>
        <dbReference type="SAM" id="MobiDB-lite"/>
    </source>
</evidence>
<evidence type="ECO:0000313" key="3">
    <source>
        <dbReference type="Proteomes" id="UP001500443"/>
    </source>
</evidence>
<proteinExistence type="predicted"/>
<accession>A0ABN2XLQ0</accession>
<dbReference type="EMBL" id="BAAAPF010000016">
    <property type="protein sequence ID" value="GAA2112737.1"/>
    <property type="molecule type" value="Genomic_DNA"/>
</dbReference>
<gene>
    <name evidence="2" type="ORF">GCM10009802_11060</name>
</gene>
<reference evidence="2 3" key="1">
    <citation type="journal article" date="2019" name="Int. J. Syst. Evol. Microbiol.">
        <title>The Global Catalogue of Microorganisms (GCM) 10K type strain sequencing project: providing services to taxonomists for standard genome sequencing and annotation.</title>
        <authorList>
            <consortium name="The Broad Institute Genomics Platform"/>
            <consortium name="The Broad Institute Genome Sequencing Center for Infectious Disease"/>
            <person name="Wu L."/>
            <person name="Ma J."/>
        </authorList>
    </citation>
    <scope>NUCLEOTIDE SEQUENCE [LARGE SCALE GENOMIC DNA]</scope>
    <source>
        <strain evidence="2 3">JCM 15481</strain>
    </source>
</reference>
<evidence type="ECO:0000313" key="2">
    <source>
        <dbReference type="EMBL" id="GAA2112737.1"/>
    </source>
</evidence>
<organism evidence="2 3">
    <name type="scientific">Streptomyces synnematoformans</name>
    <dbReference type="NCBI Taxonomy" id="415721"/>
    <lineage>
        <taxon>Bacteria</taxon>
        <taxon>Bacillati</taxon>
        <taxon>Actinomycetota</taxon>
        <taxon>Actinomycetes</taxon>
        <taxon>Kitasatosporales</taxon>
        <taxon>Streptomycetaceae</taxon>
        <taxon>Streptomyces</taxon>
    </lineage>
</organism>
<feature type="compositionally biased region" description="Low complexity" evidence="1">
    <location>
        <begin position="36"/>
        <end position="46"/>
    </location>
</feature>
<name>A0ABN2XLQ0_9ACTN</name>
<comment type="caution">
    <text evidence="2">The sequence shown here is derived from an EMBL/GenBank/DDBJ whole genome shotgun (WGS) entry which is preliminary data.</text>
</comment>
<sequence length="99" mass="9927">MPVRRGPARGARYGGCVSFATHPVRVRASGGGPGEGRTPAGRGAARQPDGGPDGGRNTVRRHPRQGGCDISGPAGAEYYSGPERAPALKADGRSSSCGG</sequence>
<feature type="region of interest" description="Disordered" evidence="1">
    <location>
        <begin position="24"/>
        <end position="99"/>
    </location>
</feature>